<dbReference type="InterPro" id="IPR001482">
    <property type="entry name" value="T2SS/T4SS_dom"/>
</dbReference>
<dbReference type="Proteomes" id="UP000188603">
    <property type="component" value="Chromosome"/>
</dbReference>
<evidence type="ECO:0000313" key="4">
    <source>
        <dbReference type="Proteomes" id="UP000188603"/>
    </source>
</evidence>
<organism evidence="3 4">
    <name type="scientific">Novibacillus thermophilus</name>
    <dbReference type="NCBI Taxonomy" id="1471761"/>
    <lineage>
        <taxon>Bacteria</taxon>
        <taxon>Bacillati</taxon>
        <taxon>Bacillota</taxon>
        <taxon>Bacilli</taxon>
        <taxon>Bacillales</taxon>
        <taxon>Thermoactinomycetaceae</taxon>
        <taxon>Novibacillus</taxon>
    </lineage>
</organism>
<dbReference type="PANTHER" id="PTHR30486:SF6">
    <property type="entry name" value="TYPE IV PILUS RETRACTATION ATPASE PILT"/>
    <property type="match status" value="1"/>
</dbReference>
<dbReference type="GO" id="GO:0016887">
    <property type="term" value="F:ATP hydrolysis activity"/>
    <property type="evidence" value="ECO:0007669"/>
    <property type="project" value="InterPro"/>
</dbReference>
<evidence type="ECO:0000259" key="2">
    <source>
        <dbReference type="Pfam" id="PF00437"/>
    </source>
</evidence>
<name>A0A1U9K6K0_9BACL</name>
<dbReference type="KEGG" id="ntr:B0W44_07440"/>
<accession>A0A1U9K6K0</accession>
<dbReference type="InterPro" id="IPR050921">
    <property type="entry name" value="T4SS_GSP_E_ATPase"/>
</dbReference>
<sequence length="411" mass="46965">MMEGVSQLAERVKERIIQNTDNNDLFRLARAGDKKAVAETKTLVREQLYDMRINATNDLIQDIFNVIWGLGQIQHLYDDPEVNEIWVNGAGENVWVEREGRRVKAHGVMFQHDDEVMEIQARLLSNENKEINRSTPVVEAKMADGSRITLTRPDETPHPTITIRKHRIKGLTTEKLLYYGTLNQEVVDLLAQLVRGRANILLIGPTSSGKTSLLRWLTQFIDPNLRIGVLESTYELALDQYLKGRNIITFEEQKHLDRTLLNQFHTMLRLSPDIVILGEARGAEADQLVKTFRRGHPGSMGTIHSNSPEASIQDLVDMIMEDGRSWDSSHLYLRVARSVDVVIQLHVEPGTGIRRVWRITEVHCTETDNNVQFRDLCRFTGDTWEMPNAISDLLQAKLNLFDPPEDTFKLA</sequence>
<dbReference type="Gene3D" id="3.30.450.380">
    <property type="match status" value="1"/>
</dbReference>
<keyword evidence="4" id="KW-1185">Reference proteome</keyword>
<feature type="domain" description="Bacterial type II secretion system protein E" evidence="2">
    <location>
        <begin position="73"/>
        <end position="344"/>
    </location>
</feature>
<reference evidence="3 4" key="1">
    <citation type="journal article" date="2015" name="Int. J. Syst. Evol. Microbiol.">
        <title>Novibacillus thermophilus gen. nov., sp. nov., a Gram-staining-negative and moderately thermophilic member of the family Thermoactinomycetaceae.</title>
        <authorList>
            <person name="Yang G."/>
            <person name="Chen J."/>
            <person name="Zhou S."/>
        </authorList>
    </citation>
    <scope>NUCLEOTIDE SEQUENCE [LARGE SCALE GENOMIC DNA]</scope>
    <source>
        <strain evidence="3 4">SG-1</strain>
    </source>
</reference>
<protein>
    <recommendedName>
        <fullName evidence="2">Bacterial type II secretion system protein E domain-containing protein</fullName>
    </recommendedName>
</protein>
<evidence type="ECO:0000313" key="3">
    <source>
        <dbReference type="EMBL" id="AQS55640.1"/>
    </source>
</evidence>
<dbReference type="SUPFAM" id="SSF52540">
    <property type="entry name" value="P-loop containing nucleoside triphosphate hydrolases"/>
    <property type="match status" value="1"/>
</dbReference>
<gene>
    <name evidence="3" type="ORF">B0W44_07440</name>
</gene>
<dbReference type="Pfam" id="PF00437">
    <property type="entry name" value="T2SSE"/>
    <property type="match status" value="1"/>
</dbReference>
<dbReference type="PANTHER" id="PTHR30486">
    <property type="entry name" value="TWITCHING MOTILITY PROTEIN PILT"/>
    <property type="match status" value="1"/>
</dbReference>
<dbReference type="AlphaFoldDB" id="A0A1U9K6K0"/>
<evidence type="ECO:0000256" key="1">
    <source>
        <dbReference type="ARBA" id="ARBA00006611"/>
    </source>
</evidence>
<dbReference type="STRING" id="1471761.B0W44_07440"/>
<dbReference type="EMBL" id="CP019699">
    <property type="protein sequence ID" value="AQS55640.1"/>
    <property type="molecule type" value="Genomic_DNA"/>
</dbReference>
<comment type="similarity">
    <text evidence="1">Belongs to the GSP E family.</text>
</comment>
<dbReference type="Gene3D" id="3.40.50.300">
    <property type="entry name" value="P-loop containing nucleotide triphosphate hydrolases"/>
    <property type="match status" value="1"/>
</dbReference>
<dbReference type="InterPro" id="IPR027417">
    <property type="entry name" value="P-loop_NTPase"/>
</dbReference>
<proteinExistence type="inferred from homology"/>
<dbReference type="CDD" id="cd01130">
    <property type="entry name" value="VirB11-like_ATPase"/>
    <property type="match status" value="1"/>
</dbReference>